<accession>A0AAE1HM06</accession>
<gene>
    <name evidence="8" type="ORF">KUF71_002093</name>
</gene>
<sequence>MDAIPEVGVAMVDGKDWESESAGQGDPELQRRLCPALDDARADTAASPEKHPLVEPARCPGVVVVPVDAKHQHQHQQEDMQRTPPQPPPPLPPGKAFSQRRQLLACAAVMSIFLIGGVCIAHSSSLLPALAAPDSDLHIELEEGAWIASSLVLAVPLGSMLGLVLNDALGRLTLIKSTVLPQVLGWVLIATARSLAQIVAARFILGSSLGMANSITLLYVSEVADKNIRGGLAATGTALASLGILLCYTMGAVLDWRTHAWANCALPALPLLLLYTLAEESPVWLKDRGRHEAQARASTFFYNDPTKVLSAAKSPAGGAGAQKKAKALGARTWRTLFCEPRGYKPLALVQAIFIVQQLVGIYITIYYAVPLFLATGCTLDAYTASILVGVVRLVGCTAVSGVMARLGRRPLMLASSAGQAAAMATSGWATMRILDGGDVSSYWVVGGVLAYIAFGCLGWQVLPWTMMAELFPHEVRSLAQPINSGLAHVYMFAMLQLYPTLKKALGGAAGVQFLFAAASVLSAAFVWVWLPETRGRSLHEIEEYFEHNACFLTERRRMRDQRRLERHRDDDDAGAAAVPLQAKEAV</sequence>
<dbReference type="PANTHER" id="PTHR48021">
    <property type="match status" value="1"/>
</dbReference>
<evidence type="ECO:0000259" key="7">
    <source>
        <dbReference type="PROSITE" id="PS50850"/>
    </source>
</evidence>
<organism evidence="8 9">
    <name type="scientific">Frankliniella fusca</name>
    <dbReference type="NCBI Taxonomy" id="407009"/>
    <lineage>
        <taxon>Eukaryota</taxon>
        <taxon>Metazoa</taxon>
        <taxon>Ecdysozoa</taxon>
        <taxon>Arthropoda</taxon>
        <taxon>Hexapoda</taxon>
        <taxon>Insecta</taxon>
        <taxon>Pterygota</taxon>
        <taxon>Neoptera</taxon>
        <taxon>Paraneoptera</taxon>
        <taxon>Thysanoptera</taxon>
        <taxon>Terebrantia</taxon>
        <taxon>Thripoidea</taxon>
        <taxon>Thripidae</taxon>
        <taxon>Frankliniella</taxon>
    </lineage>
</organism>
<feature type="transmembrane region" description="Helical" evidence="6">
    <location>
        <begin position="441"/>
        <end position="462"/>
    </location>
</feature>
<dbReference type="PROSITE" id="PS50850">
    <property type="entry name" value="MFS"/>
    <property type="match status" value="1"/>
</dbReference>
<dbReference type="InterPro" id="IPR005828">
    <property type="entry name" value="MFS_sugar_transport-like"/>
</dbReference>
<dbReference type="Pfam" id="PF00083">
    <property type="entry name" value="Sugar_tr"/>
    <property type="match status" value="1"/>
</dbReference>
<feature type="transmembrane region" description="Helical" evidence="6">
    <location>
        <begin position="346"/>
        <end position="369"/>
    </location>
</feature>
<reference evidence="8" key="2">
    <citation type="journal article" date="2023" name="BMC Genomics">
        <title>Pest status, molecular evolution, and epigenetic factors derived from the genome assembly of Frankliniella fusca, a thysanopteran phytovirus vector.</title>
        <authorList>
            <person name="Catto M.A."/>
            <person name="Labadie P.E."/>
            <person name="Jacobson A.L."/>
            <person name="Kennedy G.G."/>
            <person name="Srinivasan R."/>
            <person name="Hunt B.G."/>
        </authorList>
    </citation>
    <scope>NUCLEOTIDE SEQUENCE</scope>
    <source>
        <strain evidence="8">PL_HMW_Pooled</strain>
    </source>
</reference>
<dbReference type="PRINTS" id="PR00171">
    <property type="entry name" value="SUGRTRNSPORT"/>
</dbReference>
<dbReference type="PANTHER" id="PTHR48021:SF24">
    <property type="entry name" value="MAJOR FACILITATOR SUPERFAMILY (MFS) PROFILE DOMAIN-CONTAINING PROTEIN"/>
    <property type="match status" value="1"/>
</dbReference>
<evidence type="ECO:0000256" key="2">
    <source>
        <dbReference type="ARBA" id="ARBA00022692"/>
    </source>
</evidence>
<dbReference type="EMBL" id="JAHWGI010001149">
    <property type="protein sequence ID" value="KAK3923684.1"/>
    <property type="molecule type" value="Genomic_DNA"/>
</dbReference>
<evidence type="ECO:0000256" key="1">
    <source>
        <dbReference type="ARBA" id="ARBA00004141"/>
    </source>
</evidence>
<evidence type="ECO:0000313" key="9">
    <source>
        <dbReference type="Proteomes" id="UP001219518"/>
    </source>
</evidence>
<feature type="region of interest" description="Disordered" evidence="5">
    <location>
        <begin position="563"/>
        <end position="586"/>
    </location>
</feature>
<keyword evidence="9" id="KW-1185">Reference proteome</keyword>
<keyword evidence="4 6" id="KW-0472">Membrane</keyword>
<dbReference type="InterPro" id="IPR003663">
    <property type="entry name" value="Sugar/inositol_transpt"/>
</dbReference>
<feature type="transmembrane region" description="Helical" evidence="6">
    <location>
        <begin position="232"/>
        <end position="254"/>
    </location>
</feature>
<dbReference type="SUPFAM" id="SSF103473">
    <property type="entry name" value="MFS general substrate transporter"/>
    <property type="match status" value="1"/>
</dbReference>
<dbReference type="InterPro" id="IPR036259">
    <property type="entry name" value="MFS_trans_sf"/>
</dbReference>
<keyword evidence="2 6" id="KW-0812">Transmembrane</keyword>
<dbReference type="InterPro" id="IPR050549">
    <property type="entry name" value="MFS_Trehalose_Transporter"/>
</dbReference>
<feature type="compositionally biased region" description="Basic and acidic residues" evidence="5">
    <location>
        <begin position="70"/>
        <end position="81"/>
    </location>
</feature>
<reference evidence="8" key="1">
    <citation type="submission" date="2021-07" db="EMBL/GenBank/DDBJ databases">
        <authorList>
            <person name="Catto M.A."/>
            <person name="Jacobson A."/>
            <person name="Kennedy G."/>
            <person name="Labadie P."/>
            <person name="Hunt B.G."/>
            <person name="Srinivasan R."/>
        </authorList>
    </citation>
    <scope>NUCLEOTIDE SEQUENCE</scope>
    <source>
        <strain evidence="8">PL_HMW_Pooled</strain>
        <tissue evidence="8">Head</tissue>
    </source>
</reference>
<evidence type="ECO:0000256" key="4">
    <source>
        <dbReference type="ARBA" id="ARBA00023136"/>
    </source>
</evidence>
<feature type="compositionally biased region" description="Basic and acidic residues" evidence="5">
    <location>
        <begin position="38"/>
        <end position="53"/>
    </location>
</feature>
<proteinExistence type="predicted"/>
<protein>
    <submittedName>
        <fullName evidence="8">Facilitated trehalose transporter Tret1</fullName>
    </submittedName>
</protein>
<feature type="transmembrane region" description="Helical" evidence="6">
    <location>
        <begin position="381"/>
        <end position="404"/>
    </location>
</feature>
<feature type="transmembrane region" description="Helical" evidence="6">
    <location>
        <begin position="260"/>
        <end position="278"/>
    </location>
</feature>
<feature type="compositionally biased region" description="Pro residues" evidence="5">
    <location>
        <begin position="84"/>
        <end position="93"/>
    </location>
</feature>
<dbReference type="Gene3D" id="1.20.1250.20">
    <property type="entry name" value="MFS general substrate transporter like domains"/>
    <property type="match status" value="1"/>
</dbReference>
<feature type="region of interest" description="Disordered" evidence="5">
    <location>
        <begin position="70"/>
        <end position="96"/>
    </location>
</feature>
<dbReference type="GO" id="GO:0016020">
    <property type="term" value="C:membrane"/>
    <property type="evidence" value="ECO:0007669"/>
    <property type="project" value="UniProtKB-SubCell"/>
</dbReference>
<dbReference type="GO" id="GO:0022857">
    <property type="term" value="F:transmembrane transporter activity"/>
    <property type="evidence" value="ECO:0007669"/>
    <property type="project" value="InterPro"/>
</dbReference>
<dbReference type="InterPro" id="IPR020846">
    <property type="entry name" value="MFS_dom"/>
</dbReference>
<evidence type="ECO:0000256" key="5">
    <source>
        <dbReference type="SAM" id="MobiDB-lite"/>
    </source>
</evidence>
<dbReference type="AlphaFoldDB" id="A0AAE1HM06"/>
<evidence type="ECO:0000256" key="6">
    <source>
        <dbReference type="SAM" id="Phobius"/>
    </source>
</evidence>
<feature type="region of interest" description="Disordered" evidence="5">
    <location>
        <begin position="1"/>
        <end position="53"/>
    </location>
</feature>
<feature type="transmembrane region" description="Helical" evidence="6">
    <location>
        <begin position="144"/>
        <end position="165"/>
    </location>
</feature>
<keyword evidence="3 6" id="KW-1133">Transmembrane helix</keyword>
<comment type="subcellular location">
    <subcellularLocation>
        <location evidence="1">Membrane</location>
        <topology evidence="1">Multi-pass membrane protein</topology>
    </subcellularLocation>
</comment>
<name>A0AAE1HM06_9NEOP</name>
<dbReference type="FunFam" id="1.20.1250.20:FF:000249">
    <property type="entry name" value="facilitated trehalose transporter Tret1"/>
    <property type="match status" value="1"/>
</dbReference>
<feature type="transmembrane region" description="Helical" evidence="6">
    <location>
        <begin position="511"/>
        <end position="530"/>
    </location>
</feature>
<evidence type="ECO:0000313" key="8">
    <source>
        <dbReference type="EMBL" id="KAK3923684.1"/>
    </source>
</evidence>
<feature type="transmembrane region" description="Helical" evidence="6">
    <location>
        <begin position="172"/>
        <end position="192"/>
    </location>
</feature>
<feature type="transmembrane region" description="Helical" evidence="6">
    <location>
        <begin position="103"/>
        <end position="124"/>
    </location>
</feature>
<feature type="domain" description="Major facilitator superfamily (MFS) profile" evidence="7">
    <location>
        <begin position="108"/>
        <end position="534"/>
    </location>
</feature>
<feature type="transmembrane region" description="Helical" evidence="6">
    <location>
        <begin position="198"/>
        <end position="220"/>
    </location>
</feature>
<comment type="caution">
    <text evidence="8">The sequence shown here is derived from an EMBL/GenBank/DDBJ whole genome shotgun (WGS) entry which is preliminary data.</text>
</comment>
<dbReference type="Proteomes" id="UP001219518">
    <property type="component" value="Unassembled WGS sequence"/>
</dbReference>
<evidence type="ECO:0000256" key="3">
    <source>
        <dbReference type="ARBA" id="ARBA00022989"/>
    </source>
</evidence>